<dbReference type="GO" id="GO:0005886">
    <property type="term" value="C:plasma membrane"/>
    <property type="evidence" value="ECO:0000318"/>
    <property type="project" value="GO_Central"/>
</dbReference>
<dbReference type="AlphaFoldDB" id="A0A1Y1ICK9"/>
<dbReference type="GO" id="GO:0036376">
    <property type="term" value="P:sodium ion export across plasma membrane"/>
    <property type="evidence" value="ECO:0000318"/>
    <property type="project" value="GO_Central"/>
</dbReference>
<dbReference type="SUPFAM" id="SSF81653">
    <property type="entry name" value="Calcium ATPase, transduction domain A"/>
    <property type="match status" value="1"/>
</dbReference>
<dbReference type="Gene3D" id="3.40.50.1000">
    <property type="entry name" value="HAD superfamily/HAD-like"/>
    <property type="match status" value="1"/>
</dbReference>
<dbReference type="GO" id="GO:0005524">
    <property type="term" value="F:ATP binding"/>
    <property type="evidence" value="ECO:0007669"/>
    <property type="project" value="UniProtKB-KW"/>
</dbReference>
<feature type="transmembrane region" description="Helical" evidence="9">
    <location>
        <begin position="844"/>
        <end position="868"/>
    </location>
</feature>
<dbReference type="InterPro" id="IPR023299">
    <property type="entry name" value="ATPase_P-typ_cyto_dom_N"/>
</dbReference>
<dbReference type="Gene3D" id="1.20.1110.10">
    <property type="entry name" value="Calcium-transporting ATPase, transmembrane domain"/>
    <property type="match status" value="2"/>
</dbReference>
<dbReference type="EMBL" id="DF237261">
    <property type="protein sequence ID" value="GAQ86811.1"/>
    <property type="molecule type" value="Genomic_DNA"/>
</dbReference>
<evidence type="ECO:0000256" key="9">
    <source>
        <dbReference type="SAM" id="Phobius"/>
    </source>
</evidence>
<evidence type="ECO:0000256" key="3">
    <source>
        <dbReference type="ARBA" id="ARBA00022741"/>
    </source>
</evidence>
<dbReference type="GO" id="GO:1902600">
    <property type="term" value="P:proton transmembrane transport"/>
    <property type="evidence" value="ECO:0000318"/>
    <property type="project" value="GO_Central"/>
</dbReference>
<evidence type="ECO:0000256" key="1">
    <source>
        <dbReference type="ARBA" id="ARBA00004141"/>
    </source>
</evidence>
<dbReference type="InterPro" id="IPR008250">
    <property type="entry name" value="ATPase_P-typ_transduc_dom_A_sf"/>
</dbReference>
<dbReference type="GO" id="GO:0005391">
    <property type="term" value="F:P-type sodium:potassium-exchanging transporter activity"/>
    <property type="evidence" value="ECO:0000318"/>
    <property type="project" value="GO_Central"/>
</dbReference>
<dbReference type="SUPFAM" id="SSF81665">
    <property type="entry name" value="Calcium ATPase, transmembrane domain M"/>
    <property type="match status" value="1"/>
</dbReference>
<accession>A0A1Y1ICK9</accession>
<evidence type="ECO:0000256" key="2">
    <source>
        <dbReference type="ARBA" id="ARBA00022692"/>
    </source>
</evidence>
<dbReference type="InterPro" id="IPR006068">
    <property type="entry name" value="ATPase_P-typ_cation-transptr_C"/>
</dbReference>
<evidence type="ECO:0000313" key="11">
    <source>
        <dbReference type="EMBL" id="GAQ86811.1"/>
    </source>
</evidence>
<comment type="subcellular location">
    <subcellularLocation>
        <location evidence="1">Membrane</location>
        <topology evidence="1">Multi-pass membrane protein</topology>
    </subcellularLocation>
</comment>
<evidence type="ECO:0000256" key="4">
    <source>
        <dbReference type="ARBA" id="ARBA00022840"/>
    </source>
</evidence>
<dbReference type="NCBIfam" id="TIGR01494">
    <property type="entry name" value="ATPase_P-type"/>
    <property type="match status" value="2"/>
</dbReference>
<dbReference type="SUPFAM" id="SSF56784">
    <property type="entry name" value="HAD-like"/>
    <property type="match status" value="1"/>
</dbReference>
<evidence type="ECO:0000256" key="5">
    <source>
        <dbReference type="ARBA" id="ARBA00022967"/>
    </source>
</evidence>
<dbReference type="InterPro" id="IPR059000">
    <property type="entry name" value="ATPase_P-type_domA"/>
</dbReference>
<evidence type="ECO:0000259" key="10">
    <source>
        <dbReference type="SMART" id="SM00831"/>
    </source>
</evidence>
<dbReference type="Gene3D" id="2.70.150.10">
    <property type="entry name" value="Calcium-transporting ATPase, cytoplasmic transduction domain A"/>
    <property type="match status" value="1"/>
</dbReference>
<feature type="transmembrane region" description="Helical" evidence="9">
    <location>
        <begin position="945"/>
        <end position="962"/>
    </location>
</feature>
<dbReference type="InterPro" id="IPR044492">
    <property type="entry name" value="P_typ_ATPase_HD_dom"/>
</dbReference>
<dbReference type="OMA" id="QFYLSCK"/>
<dbReference type="GO" id="GO:1990573">
    <property type="term" value="P:potassium ion import across plasma membrane"/>
    <property type="evidence" value="ECO:0000318"/>
    <property type="project" value="GO_Central"/>
</dbReference>
<gene>
    <name evidence="11" type="ORF">KFL_003120170</name>
</gene>
<dbReference type="SMART" id="SM00831">
    <property type="entry name" value="Cation_ATPase_N"/>
    <property type="match status" value="1"/>
</dbReference>
<feature type="compositionally biased region" description="Basic and acidic residues" evidence="8">
    <location>
        <begin position="564"/>
        <end position="573"/>
    </location>
</feature>
<dbReference type="SFLD" id="SFLDG00002">
    <property type="entry name" value="C1.7:_P-type_atpase_like"/>
    <property type="match status" value="1"/>
</dbReference>
<dbReference type="PRINTS" id="PR00119">
    <property type="entry name" value="CATATPASE"/>
</dbReference>
<dbReference type="PANTHER" id="PTHR43294:SF20">
    <property type="entry name" value="P-TYPE ATPASE"/>
    <property type="match status" value="1"/>
</dbReference>
<keyword evidence="7 9" id="KW-0472">Membrane</keyword>
<feature type="domain" description="Cation-transporting P-type ATPase N-terminal" evidence="10">
    <location>
        <begin position="94"/>
        <end position="168"/>
    </location>
</feature>
<dbReference type="InterPro" id="IPR018303">
    <property type="entry name" value="ATPase_P-typ_P_site"/>
</dbReference>
<keyword evidence="2 9" id="KW-0812">Transmembrane</keyword>
<feature type="transmembrane region" description="Helical" evidence="9">
    <location>
        <begin position="20"/>
        <end position="39"/>
    </location>
</feature>
<keyword evidence="4" id="KW-0067">ATP-binding</keyword>
<dbReference type="GO" id="GO:0016887">
    <property type="term" value="F:ATP hydrolysis activity"/>
    <property type="evidence" value="ECO:0007669"/>
    <property type="project" value="InterPro"/>
</dbReference>
<dbReference type="InterPro" id="IPR023214">
    <property type="entry name" value="HAD_sf"/>
</dbReference>
<evidence type="ECO:0000313" key="12">
    <source>
        <dbReference type="Proteomes" id="UP000054558"/>
    </source>
</evidence>
<dbReference type="SFLD" id="SFLDF00027">
    <property type="entry name" value="p-type_atpase"/>
    <property type="match status" value="1"/>
</dbReference>
<dbReference type="STRING" id="105231.A0A1Y1ICK9"/>
<dbReference type="InterPro" id="IPR001757">
    <property type="entry name" value="P_typ_ATPase"/>
</dbReference>
<dbReference type="GO" id="GO:0030007">
    <property type="term" value="P:intracellular potassium ion homeostasis"/>
    <property type="evidence" value="ECO:0000318"/>
    <property type="project" value="GO_Central"/>
</dbReference>
<feature type="region of interest" description="Disordered" evidence="8">
    <location>
        <begin position="549"/>
        <end position="574"/>
    </location>
</feature>
<feature type="transmembrane region" description="Helical" evidence="9">
    <location>
        <begin position="912"/>
        <end position="933"/>
    </location>
</feature>
<feature type="transmembrane region" description="Helical" evidence="9">
    <location>
        <begin position="51"/>
        <end position="70"/>
    </location>
</feature>
<dbReference type="Gene3D" id="3.40.1110.10">
    <property type="entry name" value="Calcium-transporting ATPase, cytoplasmic domain N"/>
    <property type="match status" value="1"/>
</dbReference>
<dbReference type="Proteomes" id="UP000054558">
    <property type="component" value="Unassembled WGS sequence"/>
</dbReference>
<dbReference type="GO" id="GO:0006883">
    <property type="term" value="P:intracellular sodium ion homeostasis"/>
    <property type="evidence" value="ECO:0000318"/>
    <property type="project" value="GO_Central"/>
</dbReference>
<protein>
    <submittedName>
        <fullName evidence="11">P-type atpase</fullName>
    </submittedName>
</protein>
<dbReference type="SFLD" id="SFLDS00003">
    <property type="entry name" value="Haloacid_Dehalogenase"/>
    <property type="match status" value="1"/>
</dbReference>
<dbReference type="Pfam" id="PF08282">
    <property type="entry name" value="Hydrolase_3"/>
    <property type="match status" value="1"/>
</dbReference>
<evidence type="ECO:0000256" key="7">
    <source>
        <dbReference type="ARBA" id="ARBA00023136"/>
    </source>
</evidence>
<feature type="transmembrane region" description="Helical" evidence="9">
    <location>
        <begin position="875"/>
        <end position="892"/>
    </location>
</feature>
<dbReference type="Pfam" id="PF00122">
    <property type="entry name" value="E1-E2_ATPase"/>
    <property type="match status" value="1"/>
</dbReference>
<dbReference type="OrthoDB" id="2016396at2759"/>
<organism evidence="11 12">
    <name type="scientific">Klebsormidium nitens</name>
    <name type="common">Green alga</name>
    <name type="synonym">Ulothrix nitens</name>
    <dbReference type="NCBI Taxonomy" id="105231"/>
    <lineage>
        <taxon>Eukaryota</taxon>
        <taxon>Viridiplantae</taxon>
        <taxon>Streptophyta</taxon>
        <taxon>Klebsormidiophyceae</taxon>
        <taxon>Klebsormidiales</taxon>
        <taxon>Klebsormidiaceae</taxon>
        <taxon>Klebsormidium</taxon>
    </lineage>
</organism>
<keyword evidence="5" id="KW-1278">Translocase</keyword>
<dbReference type="Pfam" id="PF00690">
    <property type="entry name" value="Cation_ATPase_N"/>
    <property type="match status" value="1"/>
</dbReference>
<dbReference type="PROSITE" id="PS00154">
    <property type="entry name" value="ATPASE_E1_E2"/>
    <property type="match status" value="1"/>
</dbReference>
<evidence type="ECO:0000256" key="6">
    <source>
        <dbReference type="ARBA" id="ARBA00022989"/>
    </source>
</evidence>
<evidence type="ECO:0000256" key="8">
    <source>
        <dbReference type="SAM" id="MobiDB-lite"/>
    </source>
</evidence>
<dbReference type="Pfam" id="PF00689">
    <property type="entry name" value="Cation_ATPase_C"/>
    <property type="match status" value="1"/>
</dbReference>
<name>A0A1Y1ICK9_KLENI</name>
<dbReference type="InterPro" id="IPR004014">
    <property type="entry name" value="ATPase_P-typ_cation-transptr_N"/>
</dbReference>
<dbReference type="InterPro" id="IPR036412">
    <property type="entry name" value="HAD-like_sf"/>
</dbReference>
<keyword evidence="12" id="KW-1185">Reference proteome</keyword>
<feature type="transmembrane region" description="Helical" evidence="9">
    <location>
        <begin position="804"/>
        <end position="824"/>
    </location>
</feature>
<sequence>MPAPTDQPARPERPGALLPLLNGVLATTLTFTFGVLGLINNWRVPQLPHLFFGLLTSSAVSALLTTPLVLEWLGRRGRRRAAPVAVKRPQFGSPPAQQLVTAVCASLDVAPASGLPLSVAEARLREYGPNAVDLGKGPGYWAFFFKEIYEPPQLLLLGVGVLYALFGGLSEAATAFAVIILMATAEVFTEWRAKRAVGALASSTPKYARVRRGGRTLEIGRTDVVPGDVVLLKAGDEIPADLRLLDTLFLEIDESSLSGEPAPVPKDASAVQSPGEDPGLLDCPGMAIAGTVVTRGKGTGVAVSTGGATAMGGMMALVKKAKEKKTPLQALLKQVAGTLSLVAIGLSGGAALAGLVRGQPWETVLLTFLSLLFATIPEELPILIAATLAVSAQALSSRNIFVKKLRAAESLAYVDTIITDKTGTLTHNRLRLTAAWAPGKGDVSGTSMAGGNGNGKADSCVTNLIRAWLFMAEIGDESDHLSSANGSSPFDTAPLEDSVRDAGPLDTFDLALTKALSRGVRANMGSALSVNSVDVQELWREKRAANLTDETPFDSGRKMSSRTFESKDTEEGTRSTVFLKGAPERLLERCREMASNGEATREIERAAKAGLRLIGYASSDVSENGPFDFLGFLAFEDPVRADAAAAVALCEGAGIRVIVASGDHVSTVATAAVQVGIGARSADDIESGTACPAVDCQAASLGNLSSDQVQELVAENRVFGRATPADKLRLLTALQEKGHVVLTTGDGTNDAPILATADVGLAMGRGTDVARAACSIVLVDDAFAGVTDALREGRRMFANLRKALAFYLGAKAGLLAIFAAGSLVSQFPLRPLHRAAARFFDREMLTWIATSAGCMAGCVLACYGYGLARLDASSAQTLAFLAWLCGHVLLALNMRTLREPLFLKGLLSNPGMVLWFVAAFALAAGCVFVRPLADVLKLAQLDARSVGVVLGSALLLTCWIEVGKLATWHRWRRGRSGAGQDTLRQPLLQ</sequence>
<dbReference type="PANTHER" id="PTHR43294">
    <property type="entry name" value="SODIUM/POTASSIUM-TRANSPORTING ATPASE SUBUNIT ALPHA"/>
    <property type="match status" value="1"/>
</dbReference>
<dbReference type="InterPro" id="IPR050510">
    <property type="entry name" value="Cation_transp_ATPase_P-type"/>
</dbReference>
<keyword evidence="6 9" id="KW-1133">Transmembrane helix</keyword>
<dbReference type="PRINTS" id="PR00120">
    <property type="entry name" value="HATPASE"/>
</dbReference>
<proteinExistence type="predicted"/>
<reference evidence="11 12" key="1">
    <citation type="journal article" date="2014" name="Nat. Commun.">
        <title>Klebsormidium flaccidum genome reveals primary factors for plant terrestrial adaptation.</title>
        <authorList>
            <person name="Hori K."/>
            <person name="Maruyama F."/>
            <person name="Fujisawa T."/>
            <person name="Togashi T."/>
            <person name="Yamamoto N."/>
            <person name="Seo M."/>
            <person name="Sato S."/>
            <person name="Yamada T."/>
            <person name="Mori H."/>
            <person name="Tajima N."/>
            <person name="Moriyama T."/>
            <person name="Ikeuchi M."/>
            <person name="Watanabe M."/>
            <person name="Wada H."/>
            <person name="Kobayashi K."/>
            <person name="Saito M."/>
            <person name="Masuda T."/>
            <person name="Sasaki-Sekimoto Y."/>
            <person name="Mashiguchi K."/>
            <person name="Awai K."/>
            <person name="Shimojima M."/>
            <person name="Masuda S."/>
            <person name="Iwai M."/>
            <person name="Nobusawa T."/>
            <person name="Narise T."/>
            <person name="Kondo S."/>
            <person name="Saito H."/>
            <person name="Sato R."/>
            <person name="Murakawa M."/>
            <person name="Ihara Y."/>
            <person name="Oshima-Yamada Y."/>
            <person name="Ohtaka K."/>
            <person name="Satoh M."/>
            <person name="Sonobe K."/>
            <person name="Ishii M."/>
            <person name="Ohtani R."/>
            <person name="Kanamori-Sato M."/>
            <person name="Honoki R."/>
            <person name="Miyazaki D."/>
            <person name="Mochizuki H."/>
            <person name="Umetsu J."/>
            <person name="Higashi K."/>
            <person name="Shibata D."/>
            <person name="Kamiya Y."/>
            <person name="Sato N."/>
            <person name="Nakamura Y."/>
            <person name="Tabata S."/>
            <person name="Ida S."/>
            <person name="Kurokawa K."/>
            <person name="Ohta H."/>
        </authorList>
    </citation>
    <scope>NUCLEOTIDE SEQUENCE [LARGE SCALE GENOMIC DNA]</scope>
    <source>
        <strain evidence="11 12">NIES-2285</strain>
    </source>
</reference>
<keyword evidence="3" id="KW-0547">Nucleotide-binding</keyword>
<dbReference type="Pfam" id="PF13246">
    <property type="entry name" value="Cation_ATPase"/>
    <property type="match status" value="1"/>
</dbReference>
<dbReference type="InterPro" id="IPR023298">
    <property type="entry name" value="ATPase_P-typ_TM_dom_sf"/>
</dbReference>